<evidence type="ECO:0000313" key="2">
    <source>
        <dbReference type="EMBL" id="RNM25788.1"/>
    </source>
</evidence>
<dbReference type="Proteomes" id="UP000271870">
    <property type="component" value="Unassembled WGS sequence"/>
</dbReference>
<accession>A0A3N0FUC5</accession>
<organism evidence="1 4">
    <name type="scientific">Dickeya undicola</name>
    <dbReference type="NCBI Taxonomy" id="1577887"/>
    <lineage>
        <taxon>Bacteria</taxon>
        <taxon>Pseudomonadati</taxon>
        <taxon>Pseudomonadota</taxon>
        <taxon>Gammaproteobacteria</taxon>
        <taxon>Enterobacterales</taxon>
        <taxon>Pectobacteriaceae</taxon>
        <taxon>Dickeya</taxon>
    </lineage>
</organism>
<dbReference type="Proteomes" id="UP000276061">
    <property type="component" value="Unassembled WGS sequence"/>
</dbReference>
<keyword evidence="3" id="KW-1185">Reference proteome</keyword>
<evidence type="ECO:0000313" key="1">
    <source>
        <dbReference type="EMBL" id="RNM03711.1"/>
    </source>
</evidence>
<name>A0A3N0FUC5_9GAMM</name>
<proteinExistence type="predicted"/>
<gene>
    <name evidence="1" type="ORF">EF878_17825</name>
    <name evidence="2" type="ORF">EFS38_05135</name>
</gene>
<evidence type="ECO:0000313" key="4">
    <source>
        <dbReference type="Proteomes" id="UP000276061"/>
    </source>
</evidence>
<evidence type="ECO:0000313" key="3">
    <source>
        <dbReference type="Proteomes" id="UP000271870"/>
    </source>
</evidence>
<comment type="caution">
    <text evidence="1">The sequence shown here is derived from an EMBL/GenBank/DDBJ whole genome shotgun (WGS) entry which is preliminary data.</text>
</comment>
<sequence length="65" mass="7107">MNRNLPRQTQRQTNQARITIGASGRVEQPAPVTNIQHSQYSIYAGIFVTGEHGSKGCKALQQVGL</sequence>
<dbReference type="AlphaFoldDB" id="A0A3N0FUC5"/>
<reference evidence="3 4" key="1">
    <citation type="submission" date="2018-11" db="EMBL/GenBank/DDBJ databases">
        <title>Characterization of surface water Dickeya isolates.</title>
        <authorList>
            <person name="Van Gijsegem F."/>
            <person name="Pedron J."/>
        </authorList>
    </citation>
    <scope>NUCLEOTIDE SEQUENCE [LARGE SCALE GENOMIC DNA]</scope>
    <source>
        <strain evidence="1 4">FVG1-MFV-O17</strain>
        <strain evidence="2 3">FVG10-MFV-A16</strain>
    </source>
</reference>
<dbReference type="EMBL" id="RJLS01000004">
    <property type="protein sequence ID" value="RNM25788.1"/>
    <property type="molecule type" value="Genomic_DNA"/>
</dbReference>
<dbReference type="EMBL" id="RJLR01000030">
    <property type="protein sequence ID" value="RNM03711.1"/>
    <property type="molecule type" value="Genomic_DNA"/>
</dbReference>
<protein>
    <submittedName>
        <fullName evidence="1">Uncharacterized protein</fullName>
    </submittedName>
</protein>